<dbReference type="InterPro" id="IPR052611">
    <property type="entry name" value="Plant_RLK_LysM"/>
</dbReference>
<evidence type="ECO:0000256" key="1">
    <source>
        <dbReference type="SAM" id="MobiDB-lite"/>
    </source>
</evidence>
<accession>A0A5N5K0F9</accession>
<dbReference type="InterPro" id="IPR056562">
    <property type="entry name" value="LysM2_CERK1_LYK3_4_5"/>
</dbReference>
<feature type="region of interest" description="Disordered" evidence="1">
    <location>
        <begin position="109"/>
        <end position="141"/>
    </location>
</feature>
<proteinExistence type="predicted"/>
<evidence type="ECO:0000313" key="3">
    <source>
        <dbReference type="EMBL" id="KAB5525051.1"/>
    </source>
</evidence>
<feature type="compositionally biased region" description="Polar residues" evidence="1">
    <location>
        <begin position="128"/>
        <end position="141"/>
    </location>
</feature>
<comment type="caution">
    <text evidence="3">The sequence shown here is derived from an EMBL/GenBank/DDBJ whole genome shotgun (WGS) entry which is preliminary data.</text>
</comment>
<dbReference type="AlphaFoldDB" id="A0A5N5K0F9"/>
<evidence type="ECO:0000259" key="2">
    <source>
        <dbReference type="Pfam" id="PF23472"/>
    </source>
</evidence>
<name>A0A5N5K0F9_9ROSI</name>
<reference evidence="4" key="1">
    <citation type="journal article" date="2019" name="Gigascience">
        <title>De novo genome assembly of the endangered Acer yangbiense, a plant species with extremely small populations endemic to Yunnan Province, China.</title>
        <authorList>
            <person name="Yang J."/>
            <person name="Wariss H.M."/>
            <person name="Tao L."/>
            <person name="Zhang R."/>
            <person name="Yun Q."/>
            <person name="Hollingsworth P."/>
            <person name="Dao Z."/>
            <person name="Luo G."/>
            <person name="Guo H."/>
            <person name="Ma Y."/>
            <person name="Sun W."/>
        </authorList>
    </citation>
    <scope>NUCLEOTIDE SEQUENCE [LARGE SCALE GENOMIC DNA]</scope>
    <source>
        <strain evidence="4">cv. br00</strain>
    </source>
</reference>
<keyword evidence="4" id="KW-1185">Reference proteome</keyword>
<evidence type="ECO:0000313" key="4">
    <source>
        <dbReference type="Proteomes" id="UP000326939"/>
    </source>
</evidence>
<dbReference type="EMBL" id="VDCV01000015">
    <property type="protein sequence ID" value="KAB5525051.1"/>
    <property type="molecule type" value="Genomic_DNA"/>
</dbReference>
<dbReference type="SUPFAM" id="SSF56112">
    <property type="entry name" value="Protein kinase-like (PK-like)"/>
    <property type="match status" value="1"/>
</dbReference>
<dbReference type="PANTHER" id="PTHR45927:SF9">
    <property type="entry name" value="FAMILY PROTEIN _ PEPTIDOGLYCAN-BINDING LYSM DOMAIN-CONTAINING PROTEIN, PUTATIVE-RELATED"/>
    <property type="match status" value="1"/>
</dbReference>
<organism evidence="3 4">
    <name type="scientific">Salix brachista</name>
    <dbReference type="NCBI Taxonomy" id="2182728"/>
    <lineage>
        <taxon>Eukaryota</taxon>
        <taxon>Viridiplantae</taxon>
        <taxon>Streptophyta</taxon>
        <taxon>Embryophyta</taxon>
        <taxon>Tracheophyta</taxon>
        <taxon>Spermatophyta</taxon>
        <taxon>Magnoliopsida</taxon>
        <taxon>eudicotyledons</taxon>
        <taxon>Gunneridae</taxon>
        <taxon>Pentapetalae</taxon>
        <taxon>rosids</taxon>
        <taxon>fabids</taxon>
        <taxon>Malpighiales</taxon>
        <taxon>Salicaceae</taxon>
        <taxon>Saliceae</taxon>
        <taxon>Salix</taxon>
    </lineage>
</organism>
<gene>
    <name evidence="3" type="ORF">DKX38_022800</name>
</gene>
<dbReference type="Gene3D" id="1.10.510.10">
    <property type="entry name" value="Transferase(Phosphotransferase) domain 1"/>
    <property type="match status" value="1"/>
</dbReference>
<sequence length="389" mass="43282">MAEDDSNWILPPGKDTTIPITCHCLGGFYKLILMYNMSKQDSIALVACKFLAGLVKVESLIEENADFDGHDVPAGSPINVPIRCACPGIDANNLRQYVAAKDVPEVRWHPGSLPGSSPAPSDSPGKSWTWTSQPLTPRSSVSSNFSPEFLEGMSKLKQSLVNFSSEELRIATEDFSEASKIGVEVYRGRIGGYYLAIEQIESEEANPYLVYESDENGSSRDCLTIKKLDRQLRWLRRMQIAFDLADALHHLHFCTAPAFIERPIGRLNTLLAVRHSIQVDVFALGVVLLELISGKDFSRDGKILKDSVRFLFDGRFEYSSHCLEKLKEFMDPVLEGDYSSGDAMCLAFPAKGFKELERLMGLGIYQGFPIPELGRYALMFLQNCSFSGP</sequence>
<dbReference type="Proteomes" id="UP000326939">
    <property type="component" value="Chromosome 15"/>
</dbReference>
<dbReference type="InterPro" id="IPR011009">
    <property type="entry name" value="Kinase-like_dom_sf"/>
</dbReference>
<dbReference type="Pfam" id="PF23472">
    <property type="entry name" value="LysM2_CERK1_LYK3_4_5"/>
    <property type="match status" value="1"/>
</dbReference>
<feature type="domain" description="LYK3/4/5 second LysM" evidence="2">
    <location>
        <begin position="28"/>
        <end position="83"/>
    </location>
</feature>
<protein>
    <recommendedName>
        <fullName evidence="2">LYK3/4/5 second LysM domain-containing protein</fullName>
    </recommendedName>
</protein>
<feature type="compositionally biased region" description="Low complexity" evidence="1">
    <location>
        <begin position="110"/>
        <end position="127"/>
    </location>
</feature>
<dbReference type="PANTHER" id="PTHR45927">
    <property type="entry name" value="LYSM-DOMAIN RECEPTOR-LIKE KINASE-RELATED"/>
    <property type="match status" value="1"/>
</dbReference>